<proteinExistence type="predicted"/>
<feature type="compositionally biased region" description="Low complexity" evidence="1">
    <location>
        <begin position="265"/>
        <end position="279"/>
    </location>
</feature>
<keyword evidence="2" id="KW-0472">Membrane</keyword>
<feature type="region of interest" description="Disordered" evidence="1">
    <location>
        <begin position="195"/>
        <end position="221"/>
    </location>
</feature>
<dbReference type="Proteomes" id="UP000886998">
    <property type="component" value="Unassembled WGS sequence"/>
</dbReference>
<comment type="caution">
    <text evidence="3">The sequence shown here is derived from an EMBL/GenBank/DDBJ whole genome shotgun (WGS) entry which is preliminary data.</text>
</comment>
<reference evidence="3" key="1">
    <citation type="submission" date="2020-08" db="EMBL/GenBank/DDBJ databases">
        <title>Multicomponent nature underlies the extraordinary mechanical properties of spider dragline silk.</title>
        <authorList>
            <person name="Kono N."/>
            <person name="Nakamura H."/>
            <person name="Mori M."/>
            <person name="Yoshida Y."/>
            <person name="Ohtoshi R."/>
            <person name="Malay A.D."/>
            <person name="Moran D.A.P."/>
            <person name="Tomita M."/>
            <person name="Numata K."/>
            <person name="Arakawa K."/>
        </authorList>
    </citation>
    <scope>NUCLEOTIDE SEQUENCE</scope>
</reference>
<evidence type="ECO:0000256" key="1">
    <source>
        <dbReference type="SAM" id="MobiDB-lite"/>
    </source>
</evidence>
<dbReference type="EMBL" id="BMAV01018810">
    <property type="protein sequence ID" value="GFY71427.1"/>
    <property type="molecule type" value="Genomic_DNA"/>
</dbReference>
<feature type="transmembrane region" description="Helical" evidence="2">
    <location>
        <begin position="48"/>
        <end position="69"/>
    </location>
</feature>
<keyword evidence="2" id="KW-1133">Transmembrane helix</keyword>
<evidence type="ECO:0000256" key="2">
    <source>
        <dbReference type="SAM" id="Phobius"/>
    </source>
</evidence>
<name>A0A8X6YG71_9ARAC</name>
<dbReference type="OrthoDB" id="10497400at2759"/>
<keyword evidence="2" id="KW-0812">Transmembrane</keyword>
<protein>
    <submittedName>
        <fullName evidence="3">Uncharacterized protein</fullName>
    </submittedName>
</protein>
<keyword evidence="4" id="KW-1185">Reference proteome</keyword>
<dbReference type="AlphaFoldDB" id="A0A8X6YG71"/>
<gene>
    <name evidence="3" type="primary">NCL1_46128</name>
    <name evidence="3" type="ORF">TNIN_429571</name>
</gene>
<feature type="transmembrane region" description="Helical" evidence="2">
    <location>
        <begin position="19"/>
        <end position="42"/>
    </location>
</feature>
<accession>A0A8X6YG71</accession>
<organism evidence="3 4">
    <name type="scientific">Trichonephila inaurata madagascariensis</name>
    <dbReference type="NCBI Taxonomy" id="2747483"/>
    <lineage>
        <taxon>Eukaryota</taxon>
        <taxon>Metazoa</taxon>
        <taxon>Ecdysozoa</taxon>
        <taxon>Arthropoda</taxon>
        <taxon>Chelicerata</taxon>
        <taxon>Arachnida</taxon>
        <taxon>Araneae</taxon>
        <taxon>Araneomorphae</taxon>
        <taxon>Entelegynae</taxon>
        <taxon>Araneoidea</taxon>
        <taxon>Nephilidae</taxon>
        <taxon>Trichonephila</taxon>
        <taxon>Trichonephila inaurata</taxon>
    </lineage>
</organism>
<feature type="region of interest" description="Disordered" evidence="1">
    <location>
        <begin position="246"/>
        <end position="284"/>
    </location>
</feature>
<feature type="compositionally biased region" description="Basic and acidic residues" evidence="1">
    <location>
        <begin position="246"/>
        <end position="264"/>
    </location>
</feature>
<evidence type="ECO:0000313" key="4">
    <source>
        <dbReference type="Proteomes" id="UP000886998"/>
    </source>
</evidence>
<sequence>MDIDTVLDPVIAKCMKSKIFTFCGGVLGFGLSIFCCCAVPYVLKFPRYNTHLVLLFLLGGVGFSLGCIFTNKFFKLIRPDEMATSDSSLPYFSHQVRGRQLGNFTESSLNYFSQEIWEPRPLRKLTKTTKLPISPEINDAYFSHRRKKPEPVGFQTIPEECANSSNSSASYSPVGIEEPRLVQFQTLKSLQKPSESRLSYFSNPEKEQRPVRRQKTTDKIPKWMLRQKQEEELQENLLLFRDLERKGNSKSSEEFKIEGCRDRSSSSSSENSFTSSDESSALKSLKSLIRRNSSLK</sequence>
<evidence type="ECO:0000313" key="3">
    <source>
        <dbReference type="EMBL" id="GFY71427.1"/>
    </source>
</evidence>
<feature type="compositionally biased region" description="Basic and acidic residues" evidence="1">
    <location>
        <begin position="204"/>
        <end position="221"/>
    </location>
</feature>